<reference evidence="2" key="1">
    <citation type="submission" date="2023-10" db="EMBL/GenBank/DDBJ databases">
        <authorList>
            <person name="Domelevo Entfellner J.-B."/>
        </authorList>
    </citation>
    <scope>NUCLEOTIDE SEQUENCE</scope>
</reference>
<dbReference type="AlphaFoldDB" id="A0AA86SIK6"/>
<name>A0AA86SIK6_9FABA</name>
<organism evidence="2 3">
    <name type="scientific">Sphenostylis stenocarpa</name>
    <dbReference type="NCBI Taxonomy" id="92480"/>
    <lineage>
        <taxon>Eukaryota</taxon>
        <taxon>Viridiplantae</taxon>
        <taxon>Streptophyta</taxon>
        <taxon>Embryophyta</taxon>
        <taxon>Tracheophyta</taxon>
        <taxon>Spermatophyta</taxon>
        <taxon>Magnoliopsida</taxon>
        <taxon>eudicotyledons</taxon>
        <taxon>Gunneridae</taxon>
        <taxon>Pentapetalae</taxon>
        <taxon>rosids</taxon>
        <taxon>fabids</taxon>
        <taxon>Fabales</taxon>
        <taxon>Fabaceae</taxon>
        <taxon>Papilionoideae</taxon>
        <taxon>50 kb inversion clade</taxon>
        <taxon>NPAAA clade</taxon>
        <taxon>indigoferoid/millettioid clade</taxon>
        <taxon>Phaseoleae</taxon>
        <taxon>Sphenostylis</taxon>
    </lineage>
</organism>
<keyword evidence="3" id="KW-1185">Reference proteome</keyword>
<feature type="transmembrane region" description="Helical" evidence="1">
    <location>
        <begin position="45"/>
        <end position="70"/>
    </location>
</feature>
<accession>A0AA86SIK6</accession>
<dbReference type="Proteomes" id="UP001189624">
    <property type="component" value="Chromosome 6"/>
</dbReference>
<proteinExistence type="predicted"/>
<sequence>MAVYIQTETFDSLVNNWNTLMNRLEEGIAEDGALMDQVLESMAMIVVRFMGCMYSVLPLRICWTMILLAFSDGWNGSQNA</sequence>
<protein>
    <submittedName>
        <fullName evidence="2">Uncharacterized protein</fullName>
    </submittedName>
</protein>
<keyword evidence="1" id="KW-0812">Transmembrane</keyword>
<dbReference type="Gramene" id="rna-AYBTSS11_LOCUS18595">
    <property type="protein sequence ID" value="CAJ1961194.1"/>
    <property type="gene ID" value="gene-AYBTSS11_LOCUS18595"/>
</dbReference>
<keyword evidence="1" id="KW-1133">Transmembrane helix</keyword>
<gene>
    <name evidence="2" type="ORF">AYBTSS11_LOCUS18595</name>
</gene>
<evidence type="ECO:0000313" key="3">
    <source>
        <dbReference type="Proteomes" id="UP001189624"/>
    </source>
</evidence>
<evidence type="ECO:0000256" key="1">
    <source>
        <dbReference type="SAM" id="Phobius"/>
    </source>
</evidence>
<evidence type="ECO:0000313" key="2">
    <source>
        <dbReference type="EMBL" id="CAJ1961194.1"/>
    </source>
</evidence>
<keyword evidence="1" id="KW-0472">Membrane</keyword>
<dbReference type="EMBL" id="OY731403">
    <property type="protein sequence ID" value="CAJ1961194.1"/>
    <property type="molecule type" value="Genomic_DNA"/>
</dbReference>